<feature type="chain" id="PRO_5004788633" description="TonB-dependent receptor plug domain-containing protein" evidence="1">
    <location>
        <begin position="20"/>
        <end position="231"/>
    </location>
</feature>
<dbReference type="RefSeq" id="WP_008582363.1">
    <property type="nucleotide sequence ID" value="NZ_CP007035.1"/>
</dbReference>
<evidence type="ECO:0000313" key="3">
    <source>
        <dbReference type="Proteomes" id="UP000003586"/>
    </source>
</evidence>
<proteinExistence type="predicted"/>
<dbReference type="InterPro" id="IPR037066">
    <property type="entry name" value="Plug_dom_sf"/>
</dbReference>
<organism evidence="2 3">
    <name type="scientific">Niabella soli DSM 19437</name>
    <dbReference type="NCBI Taxonomy" id="929713"/>
    <lineage>
        <taxon>Bacteria</taxon>
        <taxon>Pseudomonadati</taxon>
        <taxon>Bacteroidota</taxon>
        <taxon>Chitinophagia</taxon>
        <taxon>Chitinophagales</taxon>
        <taxon>Chitinophagaceae</taxon>
        <taxon>Niabella</taxon>
    </lineage>
</organism>
<name>W0F6L1_9BACT</name>
<dbReference type="HOGENOM" id="CLU_1198755_0_0_10"/>
<protein>
    <recommendedName>
        <fullName evidence="4">TonB-dependent receptor plug domain-containing protein</fullName>
    </recommendedName>
</protein>
<dbReference type="Gene3D" id="2.170.130.10">
    <property type="entry name" value="TonB-dependent receptor, plug domain"/>
    <property type="match status" value="1"/>
</dbReference>
<dbReference type="AlphaFoldDB" id="W0F6L1"/>
<dbReference type="OrthoDB" id="887369at2"/>
<gene>
    <name evidence="2" type="ORF">NIASO_00135</name>
</gene>
<sequence>MTKYLLLIPLLAGWFTAGAQQRFIAKDRAAHAYWMDSLARQPLQQQQQMIANRLTGDTAIAFQRPVCVVGFTGEQRKKLQANETERLKNKITGIPAPLIIINGNLVNGDYYSTPDPVKYLALSWFISTASFKKIEVLTDAASVAIYGSRAANGLLVMELTDKKELKPLQALYPEKDFVSVKYNNNKLHSVHMERYGKTLRLNNLDKVAFARNDDPPVTPLASVAPEALPSR</sequence>
<dbReference type="KEGG" id="nso:NIASO_00135"/>
<dbReference type="EMBL" id="CP007035">
    <property type="protein sequence ID" value="AHF17006.1"/>
    <property type="molecule type" value="Genomic_DNA"/>
</dbReference>
<evidence type="ECO:0008006" key="4">
    <source>
        <dbReference type="Google" id="ProtNLM"/>
    </source>
</evidence>
<dbReference type="Proteomes" id="UP000003586">
    <property type="component" value="Chromosome"/>
</dbReference>
<reference evidence="2 3" key="1">
    <citation type="submission" date="2013-12" db="EMBL/GenBank/DDBJ databases">
        <authorList>
            <consortium name="DOE Joint Genome Institute"/>
            <person name="Eisen J."/>
            <person name="Huntemann M."/>
            <person name="Han J."/>
            <person name="Chen A."/>
            <person name="Kyrpides N."/>
            <person name="Mavromatis K."/>
            <person name="Markowitz V."/>
            <person name="Palaniappan K."/>
            <person name="Ivanova N."/>
            <person name="Schaumberg A."/>
            <person name="Pati A."/>
            <person name="Liolios K."/>
            <person name="Nordberg H.P."/>
            <person name="Cantor M.N."/>
            <person name="Hua S.X."/>
            <person name="Woyke T."/>
        </authorList>
    </citation>
    <scope>NUCLEOTIDE SEQUENCE [LARGE SCALE GENOMIC DNA]</scope>
    <source>
        <strain evidence="3">DSM 19437</strain>
    </source>
</reference>
<accession>W0F6L1</accession>
<evidence type="ECO:0000313" key="2">
    <source>
        <dbReference type="EMBL" id="AHF17006.1"/>
    </source>
</evidence>
<evidence type="ECO:0000256" key="1">
    <source>
        <dbReference type="SAM" id="SignalP"/>
    </source>
</evidence>
<feature type="signal peptide" evidence="1">
    <location>
        <begin position="1"/>
        <end position="19"/>
    </location>
</feature>
<dbReference type="SUPFAM" id="SSF56935">
    <property type="entry name" value="Porins"/>
    <property type="match status" value="1"/>
</dbReference>
<keyword evidence="3" id="KW-1185">Reference proteome</keyword>
<dbReference type="STRING" id="929713.NIASO_00135"/>
<keyword evidence="1" id="KW-0732">Signal</keyword>